<dbReference type="GeneID" id="36844152"/>
<organism evidence="1">
    <name type="scientific">Pandoravirus quercus</name>
    <dbReference type="NCBI Taxonomy" id="2107709"/>
    <lineage>
        <taxon>Viruses</taxon>
        <taxon>Pandoravirus</taxon>
    </lineage>
</organism>
<dbReference type="KEGG" id="vg:36844152"/>
<dbReference type="Proteomes" id="UP000248852">
    <property type="component" value="Segment"/>
</dbReference>
<name>A0A2U7U993_9VIRU</name>
<evidence type="ECO:0000313" key="1">
    <source>
        <dbReference type="EMBL" id="AVK75011.1"/>
    </source>
</evidence>
<dbReference type="RefSeq" id="YP_009483280.1">
    <property type="nucleotide sequence ID" value="NC_037667.1"/>
</dbReference>
<proteinExistence type="predicted"/>
<protein>
    <submittedName>
        <fullName evidence="1">Uncharacterized protein</fullName>
    </submittedName>
</protein>
<reference evidence="1" key="1">
    <citation type="journal article" date="2018" name="Nat. Commun.">
        <title>Diversity and evolution of the emerging Pandoraviridae family.</title>
        <authorList>
            <person name="Legendre M."/>
            <person name="Fabre E."/>
            <person name="Poirot O."/>
            <person name="Jeudy S."/>
            <person name="Lartigue A."/>
            <person name="Alempic J.M."/>
            <person name="Beucher L."/>
            <person name="Philippe N."/>
            <person name="Bertaux L."/>
            <person name="Christo-Foroux E."/>
            <person name="Labadie K."/>
            <person name="Coute Y."/>
            <person name="Abergel C."/>
            <person name="Claverie J.M."/>
        </authorList>
    </citation>
    <scope>NUCLEOTIDE SEQUENCE [LARGE SCALE GENOMIC DNA]</scope>
    <source>
        <strain evidence="1">Quercus</strain>
    </source>
</reference>
<dbReference type="EMBL" id="MG011689">
    <property type="protein sequence ID" value="AVK75011.1"/>
    <property type="molecule type" value="Genomic_DNA"/>
</dbReference>
<sequence>MMQRDQEAVFPIGNYDERYDDANNGESVFESLPVELRLRILKDPKVASLVRGASHAWDVYGQEALKETGAAVRRAECRSPQACTRALICAIARDDSRTVARLLLSQVVDPTLPAVPSLSGPNYETQKIHLRDALVAPLSCTVIRGAIDRPTYFFQGAPPNPGGQWTPVDMAVAFEAPRALTALASFGARPPTTTESLINYVIRRPDFDRYTLVEVDAAGNLVPPPRGALRRRVPRAEMIQRLSRAFGRRPTLAIVDRNPLTVAREAAVASANAIVTRQYDTDDAEVNLIAGKTPAEAIATALTRRMGPVARPPTNASDDVQLRALADGLVTRIDEPWLDVIAALLEAGYSPDERACVFPLAPGDSAACNSPERAVAAQLADEYEAAISDDLNAMRAAAATGSPRAAIRHAINALNRMLSLLVTNAILDVYGPSLS</sequence>
<gene>
    <name evidence="1" type="ORF">pqer_cds_589</name>
</gene>
<accession>A0A2U7U993</accession>